<dbReference type="CDD" id="cd06260">
    <property type="entry name" value="DUF820-like"/>
    <property type="match status" value="1"/>
</dbReference>
<accession>A0A538SFY5</accession>
<keyword evidence="2" id="KW-0255">Endonuclease</keyword>
<dbReference type="InterPro" id="IPR011335">
    <property type="entry name" value="Restrct_endonuc-II-like"/>
</dbReference>
<keyword evidence="2" id="KW-0378">Hydrolase</keyword>
<dbReference type="GO" id="GO:0004519">
    <property type="term" value="F:endonuclease activity"/>
    <property type="evidence" value="ECO:0007669"/>
    <property type="project" value="UniProtKB-KW"/>
</dbReference>
<dbReference type="SUPFAM" id="SSF52980">
    <property type="entry name" value="Restriction endonuclease-like"/>
    <property type="match status" value="1"/>
</dbReference>
<evidence type="ECO:0000259" key="1">
    <source>
        <dbReference type="Pfam" id="PF05685"/>
    </source>
</evidence>
<evidence type="ECO:0000313" key="3">
    <source>
        <dbReference type="Proteomes" id="UP000317716"/>
    </source>
</evidence>
<feature type="domain" description="Putative restriction endonuclease" evidence="1">
    <location>
        <begin position="34"/>
        <end position="197"/>
    </location>
</feature>
<dbReference type="Pfam" id="PF05685">
    <property type="entry name" value="Uma2"/>
    <property type="match status" value="1"/>
</dbReference>
<gene>
    <name evidence="2" type="ORF">E6K72_11595</name>
</gene>
<keyword evidence="2" id="KW-0540">Nuclease</keyword>
<proteinExistence type="predicted"/>
<dbReference type="EMBL" id="VBOS01000418">
    <property type="protein sequence ID" value="TMQ50272.1"/>
    <property type="molecule type" value="Genomic_DNA"/>
</dbReference>
<protein>
    <submittedName>
        <fullName evidence="2">Uma2 family endonuclease</fullName>
    </submittedName>
</protein>
<sequence>MPPAARRFPPLTRLFRRADIVRMAALVPRYTAAEVRRFPDAHVRYEVIRGELFVTPAPGTRHQRAIVELCRRLQDYLEAHGLGEVLPAPFEVEFSDDSAVQPDVLVILEPQRQRLTAERFHGPPALVVEVVSYSSKRTDRLEKRELYLAEGVPEYWVVDIEERRVERWRPGHGQPDLLVAQLEWQPRPDITPLRLDLPEFFAKLAR</sequence>
<dbReference type="Proteomes" id="UP000317716">
    <property type="component" value="Unassembled WGS sequence"/>
</dbReference>
<name>A0A538SFY5_UNCEI</name>
<dbReference type="InterPro" id="IPR012296">
    <property type="entry name" value="Nuclease_put_TT1808"/>
</dbReference>
<dbReference type="AlphaFoldDB" id="A0A538SFY5"/>
<dbReference type="InterPro" id="IPR008538">
    <property type="entry name" value="Uma2"/>
</dbReference>
<comment type="caution">
    <text evidence="2">The sequence shown here is derived from an EMBL/GenBank/DDBJ whole genome shotgun (WGS) entry which is preliminary data.</text>
</comment>
<dbReference type="PANTHER" id="PTHR34107">
    <property type="entry name" value="SLL0198 PROTEIN-RELATED"/>
    <property type="match status" value="1"/>
</dbReference>
<reference evidence="2 3" key="1">
    <citation type="journal article" date="2019" name="Nat. Microbiol.">
        <title>Mediterranean grassland soil C-N compound turnover is dependent on rainfall and depth, and is mediated by genomically divergent microorganisms.</title>
        <authorList>
            <person name="Diamond S."/>
            <person name="Andeer P.F."/>
            <person name="Li Z."/>
            <person name="Crits-Christoph A."/>
            <person name="Burstein D."/>
            <person name="Anantharaman K."/>
            <person name="Lane K.R."/>
            <person name="Thomas B.C."/>
            <person name="Pan C."/>
            <person name="Northen T.R."/>
            <person name="Banfield J.F."/>
        </authorList>
    </citation>
    <scope>NUCLEOTIDE SEQUENCE [LARGE SCALE GENOMIC DNA]</scope>
    <source>
        <strain evidence="2">WS_2</strain>
    </source>
</reference>
<dbReference type="Gene3D" id="3.90.1570.10">
    <property type="entry name" value="tt1808, chain A"/>
    <property type="match status" value="1"/>
</dbReference>
<evidence type="ECO:0000313" key="2">
    <source>
        <dbReference type="EMBL" id="TMQ50272.1"/>
    </source>
</evidence>
<dbReference type="PANTHER" id="PTHR34107:SF4">
    <property type="entry name" value="SLL1222 PROTEIN"/>
    <property type="match status" value="1"/>
</dbReference>
<organism evidence="2 3">
    <name type="scientific">Eiseniibacteriota bacterium</name>
    <dbReference type="NCBI Taxonomy" id="2212470"/>
    <lineage>
        <taxon>Bacteria</taxon>
        <taxon>Candidatus Eiseniibacteriota</taxon>
    </lineage>
</organism>